<keyword evidence="8" id="KW-0378">Hydrolase</keyword>
<dbReference type="GO" id="GO:0008419">
    <property type="term" value="F:RNA lariat debranching enzyme activity"/>
    <property type="evidence" value="ECO:0007669"/>
    <property type="project" value="TreeGrafter"/>
</dbReference>
<reference evidence="15" key="1">
    <citation type="journal article" date="2020" name="Stud. Mycol.">
        <title>101 Dothideomycetes genomes: a test case for predicting lifestyles and emergence of pathogens.</title>
        <authorList>
            <person name="Haridas S."/>
            <person name="Albert R."/>
            <person name="Binder M."/>
            <person name="Bloem J."/>
            <person name="Labutti K."/>
            <person name="Salamov A."/>
            <person name="Andreopoulos B."/>
            <person name="Baker S."/>
            <person name="Barry K."/>
            <person name="Bills G."/>
            <person name="Bluhm B."/>
            <person name="Cannon C."/>
            <person name="Castanera R."/>
            <person name="Culley D."/>
            <person name="Daum C."/>
            <person name="Ezra D."/>
            <person name="Gonzalez J."/>
            <person name="Henrissat B."/>
            <person name="Kuo A."/>
            <person name="Liang C."/>
            <person name="Lipzen A."/>
            <person name="Lutzoni F."/>
            <person name="Magnuson J."/>
            <person name="Mondo S."/>
            <person name="Nolan M."/>
            <person name="Ohm R."/>
            <person name="Pangilinan J."/>
            <person name="Park H.-J."/>
            <person name="Ramirez L."/>
            <person name="Alfaro M."/>
            <person name="Sun H."/>
            <person name="Tritt A."/>
            <person name="Yoshinaga Y."/>
            <person name="Zwiers L.-H."/>
            <person name="Turgeon B."/>
            <person name="Goodwin S."/>
            <person name="Spatafora J."/>
            <person name="Crous P."/>
            <person name="Grigoriev I."/>
        </authorList>
    </citation>
    <scope>NUCLEOTIDE SEQUENCE</scope>
    <source>
        <strain evidence="15">Tuck. ex Michener</strain>
    </source>
</reference>
<proteinExistence type="inferred from homology"/>
<dbReference type="GO" id="GO:0046872">
    <property type="term" value="F:metal ion binding"/>
    <property type="evidence" value="ECO:0007669"/>
    <property type="project" value="UniProtKB-KW"/>
</dbReference>
<comment type="cofactor">
    <cofactor evidence="2">
        <name>Zn(2+)</name>
        <dbReference type="ChEBI" id="CHEBI:29105"/>
    </cofactor>
</comment>
<evidence type="ECO:0000256" key="3">
    <source>
        <dbReference type="ARBA" id="ARBA00001954"/>
    </source>
</evidence>
<comment type="cofactor">
    <cofactor evidence="1">
        <name>Mn(2+)</name>
        <dbReference type="ChEBI" id="CHEBI:29035"/>
    </cofactor>
</comment>
<dbReference type="EMBL" id="ML991774">
    <property type="protein sequence ID" value="KAF2238874.1"/>
    <property type="molecule type" value="Genomic_DNA"/>
</dbReference>
<comment type="subcellular location">
    <subcellularLocation>
        <location evidence="4">Nucleus</location>
    </subcellularLocation>
</comment>
<keyword evidence="9" id="KW-0862">Zinc</keyword>
<comment type="cofactor">
    <cofactor evidence="3">
        <name>Fe(2+)</name>
        <dbReference type="ChEBI" id="CHEBI:29033"/>
    </cofactor>
</comment>
<dbReference type="CDD" id="cd00844">
    <property type="entry name" value="MPP_Dbr1_N"/>
    <property type="match status" value="1"/>
</dbReference>
<keyword evidence="7" id="KW-0479">Metal-binding</keyword>
<dbReference type="PANTHER" id="PTHR12849">
    <property type="entry name" value="RNA LARIAT DEBRANCHING ENZYME"/>
    <property type="match status" value="1"/>
</dbReference>
<dbReference type="SMART" id="SM01124">
    <property type="entry name" value="DBR1"/>
    <property type="match status" value="1"/>
</dbReference>
<evidence type="ECO:0000256" key="1">
    <source>
        <dbReference type="ARBA" id="ARBA00001936"/>
    </source>
</evidence>
<evidence type="ECO:0000256" key="7">
    <source>
        <dbReference type="ARBA" id="ARBA00022723"/>
    </source>
</evidence>
<dbReference type="PANTHER" id="PTHR12849:SF0">
    <property type="entry name" value="LARIAT DEBRANCHING ENZYME"/>
    <property type="match status" value="1"/>
</dbReference>
<evidence type="ECO:0000256" key="6">
    <source>
        <dbReference type="ARBA" id="ARBA00022664"/>
    </source>
</evidence>
<evidence type="ECO:0000313" key="16">
    <source>
        <dbReference type="Proteomes" id="UP000800092"/>
    </source>
</evidence>
<dbReference type="AlphaFoldDB" id="A0A6A6HL64"/>
<evidence type="ECO:0000313" key="15">
    <source>
        <dbReference type="EMBL" id="KAF2238874.1"/>
    </source>
</evidence>
<keyword evidence="12" id="KW-0539">Nucleus</keyword>
<dbReference type="InterPro" id="IPR029052">
    <property type="entry name" value="Metallo-depent_PP-like"/>
</dbReference>
<dbReference type="OrthoDB" id="407609at2759"/>
<organism evidence="15 16">
    <name type="scientific">Viridothelium virens</name>
    <name type="common">Speckled blister lichen</name>
    <name type="synonym">Trypethelium virens</name>
    <dbReference type="NCBI Taxonomy" id="1048519"/>
    <lineage>
        <taxon>Eukaryota</taxon>
        <taxon>Fungi</taxon>
        <taxon>Dikarya</taxon>
        <taxon>Ascomycota</taxon>
        <taxon>Pezizomycotina</taxon>
        <taxon>Dothideomycetes</taxon>
        <taxon>Dothideomycetes incertae sedis</taxon>
        <taxon>Trypetheliales</taxon>
        <taxon>Trypetheliaceae</taxon>
        <taxon>Viridothelium</taxon>
    </lineage>
</organism>
<dbReference type="SUPFAM" id="SSF56300">
    <property type="entry name" value="Metallo-dependent phosphatases"/>
    <property type="match status" value="1"/>
</dbReference>
<evidence type="ECO:0000256" key="10">
    <source>
        <dbReference type="ARBA" id="ARBA00023004"/>
    </source>
</evidence>
<gene>
    <name evidence="15" type="ORF">EV356DRAFT_504203</name>
</gene>
<keyword evidence="10" id="KW-0408">Iron</keyword>
<evidence type="ECO:0000256" key="13">
    <source>
        <dbReference type="SAM" id="MobiDB-lite"/>
    </source>
</evidence>
<evidence type="ECO:0000256" key="9">
    <source>
        <dbReference type="ARBA" id="ARBA00022833"/>
    </source>
</evidence>
<feature type="compositionally biased region" description="Polar residues" evidence="13">
    <location>
        <begin position="335"/>
        <end position="349"/>
    </location>
</feature>
<dbReference type="Pfam" id="PF05011">
    <property type="entry name" value="DBR1"/>
    <property type="match status" value="1"/>
</dbReference>
<evidence type="ECO:0000256" key="5">
    <source>
        <dbReference type="ARBA" id="ARBA00006045"/>
    </source>
</evidence>
<feature type="domain" description="Lariat debranching enzyme C-terminal" evidence="14">
    <location>
        <begin position="377"/>
        <end position="523"/>
    </location>
</feature>
<evidence type="ECO:0000259" key="14">
    <source>
        <dbReference type="SMART" id="SM01124"/>
    </source>
</evidence>
<comment type="similarity">
    <text evidence="5">Belongs to the lariat debranching enzyme family.</text>
</comment>
<evidence type="ECO:0000256" key="2">
    <source>
        <dbReference type="ARBA" id="ARBA00001947"/>
    </source>
</evidence>
<dbReference type="Pfam" id="PF00149">
    <property type="entry name" value="Metallophos"/>
    <property type="match status" value="1"/>
</dbReference>
<name>A0A6A6HL64_VIRVR</name>
<dbReference type="InterPro" id="IPR041816">
    <property type="entry name" value="Dbr1_N"/>
</dbReference>
<dbReference type="Proteomes" id="UP000800092">
    <property type="component" value="Unassembled WGS sequence"/>
</dbReference>
<accession>A0A6A6HL64</accession>
<feature type="compositionally biased region" description="Basic and acidic residues" evidence="13">
    <location>
        <begin position="310"/>
        <end position="328"/>
    </location>
</feature>
<keyword evidence="6" id="KW-0507">mRNA processing</keyword>
<keyword evidence="16" id="KW-1185">Reference proteome</keyword>
<keyword evidence="11" id="KW-0464">Manganese</keyword>
<evidence type="ECO:0000256" key="8">
    <source>
        <dbReference type="ARBA" id="ARBA00022801"/>
    </source>
</evidence>
<feature type="region of interest" description="Disordered" evidence="13">
    <location>
        <begin position="307"/>
        <end position="350"/>
    </location>
</feature>
<dbReference type="GO" id="GO:0005634">
    <property type="term" value="C:nucleus"/>
    <property type="evidence" value="ECO:0007669"/>
    <property type="project" value="UniProtKB-SubCell"/>
</dbReference>
<evidence type="ECO:0000256" key="4">
    <source>
        <dbReference type="ARBA" id="ARBA00004123"/>
    </source>
</evidence>
<protein>
    <submittedName>
        <fullName evidence="15">DBR1-domain-containing protein</fullName>
    </submittedName>
</protein>
<evidence type="ECO:0000256" key="12">
    <source>
        <dbReference type="ARBA" id="ARBA00023242"/>
    </source>
</evidence>
<sequence>MALRIAIEGCGHGTLHAIYASVEQSCKSKGWDGVDCLIIGGDFQAVRNAYDMNCLAVPAKYRELGDFHEYYSGAREAPYLTIFVGGNHEASNYLWELYYGGWVAPKIYYLGAANVIRLGPLRIAALSGIWKGYNYKKPHYERLPFNEDDIKSIYHIRELDIRKLLQLQTQVDIGISHDWPQGIEWKGNWKQLFRKKKDFEADARDGRLGSVAAKLVLDRLRPAYWFSAHLHIKYSAIVVFHSDTGSTHQQVEGMNLASDKESLTVPANSDEIDLHVDNDHHDAAAGNRLQKQPLRNDDEIDLDMGEEEEAPAHASEEPEVSDREKDARQAAVLDSDQNSAKNASHSSGMMASDIPADIRAQLPAAFSSRMDNQKSIEPPAEIRNSTTRFLALDKCLPRRDFLQLMEIAPLHEEKLERSVGLEYDKEWLGIVRVFADKLIVGDPSASVAPDEGQEFYRPLIAKEEAWVEENLVQTGKMSVPHNFERTAPIFDPAQGTRVKGQPREFSNPQTKAFCELLQIANPFHATDEEILARAEAGPRPNTARPDGGGRWRGSSRGGFGRGQDRRGGMRGRGSARGQRRG</sequence>
<dbReference type="InterPro" id="IPR004843">
    <property type="entry name" value="Calcineurin-like_PHP"/>
</dbReference>
<feature type="region of interest" description="Disordered" evidence="13">
    <location>
        <begin position="533"/>
        <end position="581"/>
    </location>
</feature>
<dbReference type="InterPro" id="IPR007708">
    <property type="entry name" value="DBR1_C"/>
</dbReference>
<feature type="compositionally biased region" description="Gly residues" evidence="13">
    <location>
        <begin position="546"/>
        <end position="561"/>
    </location>
</feature>
<evidence type="ECO:0000256" key="11">
    <source>
        <dbReference type="ARBA" id="ARBA00023211"/>
    </source>
</evidence>
<dbReference type="GO" id="GO:0000398">
    <property type="term" value="P:mRNA splicing, via spliceosome"/>
    <property type="evidence" value="ECO:0007669"/>
    <property type="project" value="TreeGrafter"/>
</dbReference>